<dbReference type="PANTHER" id="PTHR43767">
    <property type="entry name" value="LONG-CHAIN-FATTY-ACID--COA LIGASE"/>
    <property type="match status" value="1"/>
</dbReference>
<accession>A0A0J6CS93</accession>
<evidence type="ECO:0000256" key="1">
    <source>
        <dbReference type="ARBA" id="ARBA00006432"/>
    </source>
</evidence>
<dbReference type="InterPro" id="IPR045851">
    <property type="entry name" value="AMP-bd_C_sf"/>
</dbReference>
<dbReference type="STRING" id="157733.AB986_07925"/>
<dbReference type="SUPFAM" id="SSF56801">
    <property type="entry name" value="Acetyl-CoA synthetase-like"/>
    <property type="match status" value="1"/>
</dbReference>
<dbReference type="InterPro" id="IPR042099">
    <property type="entry name" value="ANL_N_sf"/>
</dbReference>
<comment type="caution">
    <text evidence="5">The sequence shown here is derived from an EMBL/GenBank/DDBJ whole genome shotgun (WGS) entry which is preliminary data.</text>
</comment>
<comment type="similarity">
    <text evidence="1">Belongs to the ATP-dependent AMP-binding enzyme family.</text>
</comment>
<protein>
    <submittedName>
        <fullName evidence="5">Long-chain fatty acid--CoA ligase</fullName>
    </submittedName>
</protein>
<dbReference type="AlphaFoldDB" id="A0A0J6CS93"/>
<dbReference type="Proteomes" id="UP000035996">
    <property type="component" value="Unassembled WGS sequence"/>
</dbReference>
<gene>
    <name evidence="5" type="ORF">AB986_07925</name>
</gene>
<dbReference type="Pfam" id="PF00501">
    <property type="entry name" value="AMP-binding"/>
    <property type="match status" value="1"/>
</dbReference>
<name>A0A0J6CS93_9BACL</name>
<feature type="domain" description="AMP-binding enzyme C-terminal" evidence="4">
    <location>
        <begin position="406"/>
        <end position="479"/>
    </location>
</feature>
<dbReference type="PROSITE" id="PS00455">
    <property type="entry name" value="AMP_BINDING"/>
    <property type="match status" value="1"/>
</dbReference>
<dbReference type="InterPro" id="IPR025110">
    <property type="entry name" value="AMP-bd_C"/>
</dbReference>
<proteinExistence type="inferred from homology"/>
<reference evidence="5" key="1">
    <citation type="submission" date="2015-06" db="EMBL/GenBank/DDBJ databases">
        <authorList>
            <person name="Liu B."/>
            <person name="Wang J."/>
            <person name="Zhu Y."/>
            <person name="Liu G."/>
            <person name="Chen Q."/>
            <person name="Zheng C."/>
            <person name="Che J."/>
            <person name="Ge C."/>
            <person name="Shi H."/>
            <person name="Pan Z."/>
            <person name="Liu X."/>
        </authorList>
    </citation>
    <scope>NUCLEOTIDE SEQUENCE [LARGE SCALE GENOMIC DNA]</scope>
    <source>
        <strain evidence="5">DSM 16346</strain>
    </source>
</reference>
<sequence>MELDWIERRAGLFPDTIALIDGTTREEWTYKQLNEKAIRWGAYFHENAVGKGDRVLVVAHNSPKMIEVLFACQKLGAIFVPLNWRLSGQELAEQIEHAEPALLLFDEYTEELVSECVDKKIKCVSFQDQYLIEQNDPMLPTIEMTEEDPWMMIYTGGTTGKSKGAILSYRSVNWNAYNTIISWGLSHKDTTVTYLPMFHTGGLNALSLPVLMAGGKVIVANKFSPDEAMELLHEFECTIVLFVPTMYHMIVTDNNFERYPFASVNAFLSGGAPCPELIYERFRERGLPFKEGYGLTEAGPNNFYIHPKQSAIKRGSIGKPMLFNDVKIVDENGMVVGSGKVGELLIRGKHVFKEYFRNDEATKKTLQGGWLHTGDMAKCDEDGDYYIVGRKKEMIISGGENIYPAEIENILLRHPDVDEAAIVGFEDKKWGQKPVAFVASKNSVDVACLEVFMKQSLATYKVPKEIILITELPKTPVGKIDRNKLVSCSYGSKTLQIDT</sequence>
<dbReference type="RefSeq" id="WP_048310316.1">
    <property type="nucleotide sequence ID" value="NZ_CP119526.1"/>
</dbReference>
<dbReference type="Gene3D" id="3.40.50.12780">
    <property type="entry name" value="N-terminal domain of ligase-like"/>
    <property type="match status" value="1"/>
</dbReference>
<keyword evidence="6" id="KW-1185">Reference proteome</keyword>
<dbReference type="EMBL" id="LELK01000001">
    <property type="protein sequence ID" value="KMM39146.1"/>
    <property type="molecule type" value="Genomic_DNA"/>
</dbReference>
<dbReference type="Pfam" id="PF13193">
    <property type="entry name" value="AMP-binding_C"/>
    <property type="match status" value="1"/>
</dbReference>
<evidence type="ECO:0000259" key="4">
    <source>
        <dbReference type="Pfam" id="PF13193"/>
    </source>
</evidence>
<dbReference type="InterPro" id="IPR050237">
    <property type="entry name" value="ATP-dep_AMP-bd_enzyme"/>
</dbReference>
<feature type="domain" description="AMP-dependent synthetase/ligase" evidence="3">
    <location>
        <begin position="7"/>
        <end position="356"/>
    </location>
</feature>
<evidence type="ECO:0000259" key="3">
    <source>
        <dbReference type="Pfam" id="PF00501"/>
    </source>
</evidence>
<dbReference type="GO" id="GO:0016878">
    <property type="term" value="F:acid-thiol ligase activity"/>
    <property type="evidence" value="ECO:0007669"/>
    <property type="project" value="UniProtKB-ARBA"/>
</dbReference>
<dbReference type="OrthoDB" id="9757771at2"/>
<dbReference type="Gene3D" id="3.30.300.30">
    <property type="match status" value="1"/>
</dbReference>
<evidence type="ECO:0000313" key="6">
    <source>
        <dbReference type="Proteomes" id="UP000035996"/>
    </source>
</evidence>
<evidence type="ECO:0000256" key="2">
    <source>
        <dbReference type="ARBA" id="ARBA00022598"/>
    </source>
</evidence>
<dbReference type="PANTHER" id="PTHR43767:SF1">
    <property type="entry name" value="NONRIBOSOMAL PEPTIDE SYNTHASE PES1 (EUROFUNG)-RELATED"/>
    <property type="match status" value="1"/>
</dbReference>
<organism evidence="5 6">
    <name type="scientific">Guptibacillus hwajinpoensis</name>
    <dbReference type="NCBI Taxonomy" id="208199"/>
    <lineage>
        <taxon>Bacteria</taxon>
        <taxon>Bacillati</taxon>
        <taxon>Bacillota</taxon>
        <taxon>Bacilli</taxon>
        <taxon>Bacillales</taxon>
        <taxon>Guptibacillaceae</taxon>
        <taxon>Guptibacillus</taxon>
    </lineage>
</organism>
<dbReference type="InterPro" id="IPR020845">
    <property type="entry name" value="AMP-binding_CS"/>
</dbReference>
<evidence type="ECO:0000313" key="5">
    <source>
        <dbReference type="EMBL" id="KMM39146.1"/>
    </source>
</evidence>
<dbReference type="InterPro" id="IPR000873">
    <property type="entry name" value="AMP-dep_synth/lig_dom"/>
</dbReference>
<keyword evidence="2 5" id="KW-0436">Ligase</keyword>
<dbReference type="PATRIC" id="fig|157733.3.peg.3859"/>
<dbReference type="FunFam" id="3.30.300.30:FF:000008">
    <property type="entry name" value="2,3-dihydroxybenzoate-AMP ligase"/>
    <property type="match status" value="1"/>
</dbReference>